<evidence type="ECO:0000256" key="4">
    <source>
        <dbReference type="ARBA" id="ARBA00022622"/>
    </source>
</evidence>
<evidence type="ECO:0000256" key="5">
    <source>
        <dbReference type="ARBA" id="ARBA00022729"/>
    </source>
</evidence>
<comment type="similarity">
    <text evidence="2">Belongs to the plant LTP family.</text>
</comment>
<dbReference type="InterPro" id="IPR043325">
    <property type="entry name" value="LTSS"/>
</dbReference>
<reference evidence="11" key="1">
    <citation type="submission" date="2020-07" db="EMBL/GenBank/DDBJ databases">
        <title>Ethylene signaling mediates host invasion by parasitic plants.</title>
        <authorList>
            <person name="Yoshida S."/>
        </authorList>
    </citation>
    <scope>NUCLEOTIDE SEQUENCE</scope>
    <source>
        <strain evidence="11">Okayama</strain>
    </source>
</reference>
<evidence type="ECO:0000256" key="3">
    <source>
        <dbReference type="ARBA" id="ARBA00022475"/>
    </source>
</evidence>
<dbReference type="Gene3D" id="1.10.110.10">
    <property type="entry name" value="Plant lipid-transfer and hydrophobic proteins"/>
    <property type="match status" value="1"/>
</dbReference>
<dbReference type="SMART" id="SM00499">
    <property type="entry name" value="AAI"/>
    <property type="match status" value="1"/>
</dbReference>
<evidence type="ECO:0000256" key="6">
    <source>
        <dbReference type="ARBA" id="ARBA00023157"/>
    </source>
</evidence>
<dbReference type="Proteomes" id="UP000653305">
    <property type="component" value="Unassembled WGS sequence"/>
</dbReference>
<dbReference type="GO" id="GO:0098552">
    <property type="term" value="C:side of membrane"/>
    <property type="evidence" value="ECO:0007669"/>
    <property type="project" value="UniProtKB-KW"/>
</dbReference>
<keyword evidence="4" id="KW-0472">Membrane</keyword>
<gene>
    <name evidence="11" type="ORF">PHJA_000341700</name>
</gene>
<dbReference type="InterPro" id="IPR016140">
    <property type="entry name" value="Bifunc_inhib/LTP/seed_store"/>
</dbReference>
<keyword evidence="4" id="KW-0336">GPI-anchor</keyword>
<evidence type="ECO:0000313" key="11">
    <source>
        <dbReference type="EMBL" id="GFP81984.1"/>
    </source>
</evidence>
<organism evidence="11 12">
    <name type="scientific">Phtheirospermum japonicum</name>
    <dbReference type="NCBI Taxonomy" id="374723"/>
    <lineage>
        <taxon>Eukaryota</taxon>
        <taxon>Viridiplantae</taxon>
        <taxon>Streptophyta</taxon>
        <taxon>Embryophyta</taxon>
        <taxon>Tracheophyta</taxon>
        <taxon>Spermatophyta</taxon>
        <taxon>Magnoliopsida</taxon>
        <taxon>eudicotyledons</taxon>
        <taxon>Gunneridae</taxon>
        <taxon>Pentapetalae</taxon>
        <taxon>asterids</taxon>
        <taxon>lamiids</taxon>
        <taxon>Lamiales</taxon>
        <taxon>Orobanchaceae</taxon>
        <taxon>Orobanchaceae incertae sedis</taxon>
        <taxon>Phtheirospermum</taxon>
    </lineage>
</organism>
<evidence type="ECO:0000256" key="7">
    <source>
        <dbReference type="ARBA" id="ARBA00023180"/>
    </source>
</evidence>
<dbReference type="InterPro" id="IPR036312">
    <property type="entry name" value="Bifun_inhib/LTP/seed_sf"/>
</dbReference>
<keyword evidence="12" id="KW-1185">Reference proteome</keyword>
<dbReference type="GO" id="GO:0005886">
    <property type="term" value="C:plasma membrane"/>
    <property type="evidence" value="ECO:0007669"/>
    <property type="project" value="UniProtKB-SubCell"/>
</dbReference>
<dbReference type="CDD" id="cd00010">
    <property type="entry name" value="AAI_LTSS"/>
    <property type="match status" value="1"/>
</dbReference>
<evidence type="ECO:0000256" key="2">
    <source>
        <dbReference type="ARBA" id="ARBA00009748"/>
    </source>
</evidence>
<keyword evidence="5 9" id="KW-0732">Signal</keyword>
<dbReference type="OrthoDB" id="911994at2759"/>
<feature type="signal peptide" evidence="9">
    <location>
        <begin position="1"/>
        <end position="23"/>
    </location>
</feature>
<dbReference type="SUPFAM" id="SSF47699">
    <property type="entry name" value="Bifunctional inhibitor/lipid-transfer protein/seed storage 2S albumin"/>
    <property type="match status" value="1"/>
</dbReference>
<protein>
    <submittedName>
        <fullName evidence="11">Non-specific lipid transfer protein GPI-anchored 1</fullName>
    </submittedName>
</protein>
<dbReference type="AlphaFoldDB" id="A0A830BB23"/>
<dbReference type="EMBL" id="BMAC01000036">
    <property type="protein sequence ID" value="GFP81984.1"/>
    <property type="molecule type" value="Genomic_DNA"/>
</dbReference>
<dbReference type="Pfam" id="PF14368">
    <property type="entry name" value="LTP_2"/>
    <property type="match status" value="1"/>
</dbReference>
<accession>A0A830BB23</accession>
<feature type="chain" id="PRO_5032660278" evidence="9">
    <location>
        <begin position="24"/>
        <end position="113"/>
    </location>
</feature>
<comment type="subcellular location">
    <subcellularLocation>
        <location evidence="1">Cell membrane</location>
        <topology evidence="1">Lipid-anchor</topology>
        <topology evidence="1">GPI-anchor</topology>
    </subcellularLocation>
</comment>
<evidence type="ECO:0000313" key="12">
    <source>
        <dbReference type="Proteomes" id="UP000653305"/>
    </source>
</evidence>
<evidence type="ECO:0000256" key="8">
    <source>
        <dbReference type="ARBA" id="ARBA00023288"/>
    </source>
</evidence>
<name>A0A830BB23_9LAMI</name>
<sequence length="113" mass="12184">MAMTIAIAIATILTATLPLEAVAQFDCRNDIADLSSCFGYIQGRDFFPSPDCCNRLEDVVDQRPDCLCEVVRGNGGGVINQTRFLLLPSACGVRTPSVANCYYGSKKLTNTSL</sequence>
<keyword evidence="8" id="KW-0449">Lipoprotein</keyword>
<feature type="domain" description="Bifunctional inhibitor/plant lipid transfer protein/seed storage helical" evidence="10">
    <location>
        <begin position="27"/>
        <end position="101"/>
    </location>
</feature>
<evidence type="ECO:0000256" key="9">
    <source>
        <dbReference type="SAM" id="SignalP"/>
    </source>
</evidence>
<evidence type="ECO:0000259" key="10">
    <source>
        <dbReference type="SMART" id="SM00499"/>
    </source>
</evidence>
<evidence type="ECO:0000256" key="1">
    <source>
        <dbReference type="ARBA" id="ARBA00004609"/>
    </source>
</evidence>
<keyword evidence="7" id="KW-0325">Glycoprotein</keyword>
<proteinExistence type="inferred from homology"/>
<comment type="caution">
    <text evidence="11">The sequence shown here is derived from an EMBL/GenBank/DDBJ whole genome shotgun (WGS) entry which is preliminary data.</text>
</comment>
<keyword evidence="6" id="KW-1015">Disulfide bond</keyword>
<dbReference type="PANTHER" id="PTHR33044">
    <property type="entry name" value="BIFUNCTIONAL INHIBITOR/LIPID-TRANSFER PROTEIN/SEED STORAGE 2S ALBUMIN SUPERFAMILY PROTEIN-RELATED"/>
    <property type="match status" value="1"/>
</dbReference>
<keyword evidence="3" id="KW-1003">Cell membrane</keyword>